<evidence type="ECO:0008006" key="7">
    <source>
        <dbReference type="Google" id="ProtNLM"/>
    </source>
</evidence>
<dbReference type="Pfam" id="PF02678">
    <property type="entry name" value="Pirin"/>
    <property type="match status" value="1"/>
</dbReference>
<comment type="similarity">
    <text evidence="1 2">Belongs to the pirin family.</text>
</comment>
<protein>
    <recommendedName>
        <fullName evidence="7">Pirin family protein</fullName>
    </recommendedName>
</protein>
<dbReference type="PANTHER" id="PTHR13903">
    <property type="entry name" value="PIRIN-RELATED"/>
    <property type="match status" value="1"/>
</dbReference>
<gene>
    <name evidence="5" type="ORF">VP91_00006450</name>
</gene>
<dbReference type="EMBL" id="LANA01000001">
    <property type="protein sequence ID" value="NMN67502.1"/>
    <property type="molecule type" value="Genomic_DNA"/>
</dbReference>
<dbReference type="InterPro" id="IPR011051">
    <property type="entry name" value="RmlC_Cupin_sf"/>
</dbReference>
<dbReference type="InterPro" id="IPR008778">
    <property type="entry name" value="Pirin_C_dom"/>
</dbReference>
<evidence type="ECO:0000313" key="5">
    <source>
        <dbReference type="EMBL" id="NMN67502.1"/>
    </source>
</evidence>
<dbReference type="Gene3D" id="2.60.120.10">
    <property type="entry name" value="Jelly Rolls"/>
    <property type="match status" value="2"/>
</dbReference>
<sequence>MSQIKVKKIIEPVAASDGAGVKLKRSIGTHLIDYHDPFLMLDEFGSENKDDYIGGFPPHPHRGIETVTYMLSGEFEHEDSTGAKGKMSSGDVQWMKTGGGIIHSEMPAMTEGKLHGFQLWVNMPAKLKMNKPEYIYIDADKMSTHKDDDKIVKVIAGKFKNAEGPVKGHNVEPVYFDVEIEEGKEFNFDLPSTHNSLIYLIDGEIKVGDQNHDQAKNSTLVILTRGEKLKVSSLTKAKFLLISGKPIGEPIARGGPFVMNTKAEILQAVQDYHNGTFVK</sequence>
<dbReference type="PIRSF" id="PIRSF006232">
    <property type="entry name" value="Pirin"/>
    <property type="match status" value="1"/>
</dbReference>
<dbReference type="CDD" id="cd02909">
    <property type="entry name" value="cupin_pirin_N"/>
    <property type="match status" value="1"/>
</dbReference>
<dbReference type="CDD" id="cd02247">
    <property type="entry name" value="cupin_pirin_C"/>
    <property type="match status" value="1"/>
</dbReference>
<comment type="caution">
    <text evidence="5">The sequence shown here is derived from an EMBL/GenBank/DDBJ whole genome shotgun (WGS) entry which is preliminary data.</text>
</comment>
<reference evidence="5 6" key="1">
    <citation type="submission" date="2019-07" db="EMBL/GenBank/DDBJ databases">
        <title>SAR11 Genome Evolution.</title>
        <authorList>
            <person name="Giovannoni S."/>
        </authorList>
    </citation>
    <scope>NUCLEOTIDE SEQUENCE [LARGE SCALE GENOMIC DNA]</scope>
    <source>
        <strain evidence="5 6">HTCC9565</strain>
    </source>
</reference>
<proteinExistence type="inferred from homology"/>
<accession>A0ABX1T1L3</accession>
<dbReference type="SUPFAM" id="SSF51182">
    <property type="entry name" value="RmlC-like cupins"/>
    <property type="match status" value="1"/>
</dbReference>
<evidence type="ECO:0000313" key="6">
    <source>
        <dbReference type="Proteomes" id="UP001166004"/>
    </source>
</evidence>
<evidence type="ECO:0000256" key="2">
    <source>
        <dbReference type="RuleBase" id="RU003457"/>
    </source>
</evidence>
<evidence type="ECO:0000259" key="3">
    <source>
        <dbReference type="Pfam" id="PF02678"/>
    </source>
</evidence>
<dbReference type="InterPro" id="IPR012093">
    <property type="entry name" value="Pirin"/>
</dbReference>
<evidence type="ECO:0000259" key="4">
    <source>
        <dbReference type="Pfam" id="PF05726"/>
    </source>
</evidence>
<dbReference type="RefSeq" id="WP_169035995.1">
    <property type="nucleotide sequence ID" value="NZ_LANA01000001.1"/>
</dbReference>
<dbReference type="InterPro" id="IPR003829">
    <property type="entry name" value="Pirin_N_dom"/>
</dbReference>
<feature type="domain" description="Pirin C-terminal" evidence="4">
    <location>
        <begin position="175"/>
        <end position="277"/>
    </location>
</feature>
<organism evidence="5 6">
    <name type="scientific">Pelagibacter ubique</name>
    <dbReference type="NCBI Taxonomy" id="198252"/>
    <lineage>
        <taxon>Bacteria</taxon>
        <taxon>Pseudomonadati</taxon>
        <taxon>Pseudomonadota</taxon>
        <taxon>Alphaproteobacteria</taxon>
        <taxon>Candidatus Pelagibacterales</taxon>
        <taxon>Candidatus Pelagibacteraceae</taxon>
        <taxon>Candidatus Pelagibacter</taxon>
    </lineage>
</organism>
<feature type="domain" description="Pirin N-terminal" evidence="3">
    <location>
        <begin position="21"/>
        <end position="121"/>
    </location>
</feature>
<dbReference type="PANTHER" id="PTHR13903:SF8">
    <property type="entry name" value="PIRIN"/>
    <property type="match status" value="1"/>
</dbReference>
<dbReference type="InterPro" id="IPR014710">
    <property type="entry name" value="RmlC-like_jellyroll"/>
</dbReference>
<keyword evidence="6" id="KW-1185">Reference proteome</keyword>
<evidence type="ECO:0000256" key="1">
    <source>
        <dbReference type="ARBA" id="ARBA00008416"/>
    </source>
</evidence>
<dbReference type="Proteomes" id="UP001166004">
    <property type="component" value="Unassembled WGS sequence"/>
</dbReference>
<dbReference type="Pfam" id="PF05726">
    <property type="entry name" value="Pirin_C"/>
    <property type="match status" value="1"/>
</dbReference>
<name>A0ABX1T1L3_PELUQ</name>